<name>A0A0G3G954_9GAMM</name>
<dbReference type="KEGG" id="tvr:TVD_12335"/>
<dbReference type="Pfam" id="PF00156">
    <property type="entry name" value="Pribosyltran"/>
    <property type="match status" value="1"/>
</dbReference>
<evidence type="ECO:0000313" key="2">
    <source>
        <dbReference type="EMBL" id="AKJ96092.1"/>
    </source>
</evidence>
<gene>
    <name evidence="2" type="ORF">TVD_12335</name>
</gene>
<sequence length="184" mass="19793">MPLPVAGVCPACIRRAPVLDALHAGWAYAWPLDQLILAYKHGANARAERILAALAEQVAGRLVGENGDLPDLVLPVPLHGRRLRERGFNQSDYLARRVAGVLDVPLDTRGLRRIRATESQQALGRKARRRNVHGAFAWDGSSLAGQHVLVVDDVATTGATLAALAEVLRREGAARVEGLVLARA</sequence>
<dbReference type="OrthoDB" id="9793412at2"/>
<keyword evidence="3" id="KW-1185">Reference proteome</keyword>
<evidence type="ECO:0000256" key="1">
    <source>
        <dbReference type="ARBA" id="ARBA00008007"/>
    </source>
</evidence>
<evidence type="ECO:0000313" key="3">
    <source>
        <dbReference type="Proteomes" id="UP000064201"/>
    </source>
</evidence>
<dbReference type="SUPFAM" id="SSF53271">
    <property type="entry name" value="PRTase-like"/>
    <property type="match status" value="1"/>
</dbReference>
<protein>
    <submittedName>
        <fullName evidence="2">Phosphoribosyltransferase</fullName>
    </submittedName>
</protein>
<dbReference type="PANTHER" id="PTHR47505:SF1">
    <property type="entry name" value="DNA UTILIZATION PROTEIN YHGH"/>
    <property type="match status" value="1"/>
</dbReference>
<keyword evidence="2" id="KW-0808">Transferase</keyword>
<dbReference type="InterPro" id="IPR051910">
    <property type="entry name" value="ComF/GntX_DNA_util-trans"/>
</dbReference>
<dbReference type="AlphaFoldDB" id="A0A0G3G954"/>
<dbReference type="PANTHER" id="PTHR47505">
    <property type="entry name" value="DNA UTILIZATION PROTEIN YHGH"/>
    <property type="match status" value="1"/>
</dbReference>
<dbReference type="PATRIC" id="fig|106634.4.peg.2514"/>
<dbReference type="STRING" id="106634.TVD_12335"/>
<proteinExistence type="inferred from homology"/>
<dbReference type="CDD" id="cd06223">
    <property type="entry name" value="PRTases_typeI"/>
    <property type="match status" value="1"/>
</dbReference>
<dbReference type="Gene3D" id="3.40.50.2020">
    <property type="match status" value="1"/>
</dbReference>
<dbReference type="RefSeq" id="WP_018168984.1">
    <property type="nucleotide sequence ID" value="NZ_CP011367.1"/>
</dbReference>
<reference evidence="2 3" key="1">
    <citation type="submission" date="2015-04" db="EMBL/GenBank/DDBJ databases">
        <title>Complete Sequence for the Genome of the Thioalkalivibrio versutus D301.</title>
        <authorList>
            <person name="Mu T."/>
            <person name="Zhou J."/>
            <person name="Xu X."/>
        </authorList>
    </citation>
    <scope>NUCLEOTIDE SEQUENCE [LARGE SCALE GENOMIC DNA]</scope>
    <source>
        <strain evidence="2 3">D301</strain>
    </source>
</reference>
<dbReference type="InterPro" id="IPR029057">
    <property type="entry name" value="PRTase-like"/>
</dbReference>
<comment type="similarity">
    <text evidence="1">Belongs to the ComF/GntX family.</text>
</comment>
<dbReference type="Proteomes" id="UP000064201">
    <property type="component" value="Chromosome"/>
</dbReference>
<accession>A0A0G3G954</accession>
<dbReference type="InterPro" id="IPR000836">
    <property type="entry name" value="PRTase_dom"/>
</dbReference>
<dbReference type="GO" id="GO:0016757">
    <property type="term" value="F:glycosyltransferase activity"/>
    <property type="evidence" value="ECO:0007669"/>
    <property type="project" value="UniProtKB-KW"/>
</dbReference>
<dbReference type="EMBL" id="CP011367">
    <property type="protein sequence ID" value="AKJ96092.1"/>
    <property type="molecule type" value="Genomic_DNA"/>
</dbReference>
<keyword evidence="2" id="KW-0328">Glycosyltransferase</keyword>
<organism evidence="2 3">
    <name type="scientific">Thioalkalivibrio versutus</name>
    <dbReference type="NCBI Taxonomy" id="106634"/>
    <lineage>
        <taxon>Bacteria</taxon>
        <taxon>Pseudomonadati</taxon>
        <taxon>Pseudomonadota</taxon>
        <taxon>Gammaproteobacteria</taxon>
        <taxon>Chromatiales</taxon>
        <taxon>Ectothiorhodospiraceae</taxon>
        <taxon>Thioalkalivibrio</taxon>
    </lineage>
</organism>